<evidence type="ECO:0000256" key="1">
    <source>
        <dbReference type="ARBA" id="ARBA00004167"/>
    </source>
</evidence>
<evidence type="ECO:0000313" key="12">
    <source>
        <dbReference type="EMBL" id="VDP66485.1"/>
    </source>
</evidence>
<evidence type="ECO:0000256" key="7">
    <source>
        <dbReference type="ARBA" id="ARBA00023180"/>
    </source>
</evidence>
<feature type="transmembrane region" description="Helical" evidence="10">
    <location>
        <begin position="1017"/>
        <end position="1038"/>
    </location>
</feature>
<evidence type="ECO:0000256" key="10">
    <source>
        <dbReference type="SAM" id="Phobius"/>
    </source>
</evidence>
<dbReference type="GO" id="GO:0005509">
    <property type="term" value="F:calcium ion binding"/>
    <property type="evidence" value="ECO:0007669"/>
    <property type="project" value="UniProtKB-UniRule"/>
</dbReference>
<dbReference type="PRINTS" id="PR00205">
    <property type="entry name" value="CADHERIN"/>
</dbReference>
<dbReference type="InterPro" id="IPR020894">
    <property type="entry name" value="Cadherin_CS"/>
</dbReference>
<dbReference type="Pfam" id="PF00028">
    <property type="entry name" value="Cadherin"/>
    <property type="match status" value="4"/>
</dbReference>
<dbReference type="SUPFAM" id="SSF49313">
    <property type="entry name" value="Cadherin-like"/>
    <property type="match status" value="5"/>
</dbReference>
<feature type="compositionally biased region" description="Acidic residues" evidence="9">
    <location>
        <begin position="1229"/>
        <end position="1249"/>
    </location>
</feature>
<evidence type="ECO:0000256" key="4">
    <source>
        <dbReference type="ARBA" id="ARBA00022837"/>
    </source>
</evidence>
<dbReference type="PROSITE" id="PS00232">
    <property type="entry name" value="CADHERIN_1"/>
    <property type="match status" value="4"/>
</dbReference>
<gene>
    <name evidence="12" type="ORF">ECPE_LOCUS2438</name>
</gene>
<evidence type="ECO:0000256" key="9">
    <source>
        <dbReference type="SAM" id="MobiDB-lite"/>
    </source>
</evidence>
<evidence type="ECO:0000256" key="2">
    <source>
        <dbReference type="ARBA" id="ARBA00022692"/>
    </source>
</evidence>
<feature type="domain" description="Cadherin" evidence="11">
    <location>
        <begin position="332"/>
        <end position="445"/>
    </location>
</feature>
<name>A0A183A653_9TREM</name>
<keyword evidence="7" id="KW-0325">Glycoprotein</keyword>
<feature type="compositionally biased region" description="Basic residues" evidence="9">
    <location>
        <begin position="1157"/>
        <end position="1181"/>
    </location>
</feature>
<accession>A0A183A653</accession>
<sequence>MQTLQSTLSASLCAPKGNQLAYICYIEEENTQITHLMDLTTTLGPSPEQLNGSAHSMRFILFPFSQPFYEYFTIVNSFFSSTHSNTAPFSQLLALKQPIDREKLCHSDQTQSIPPTTGLDDAIGHSFSDNNFVPTSQTVCICQRTFEWCSIYVQLALTPYQADARTSENVTHYPDISLNVMEVFFVEVRIVDVNDNAPEFLPGRYEVSISELEQVGTRYRLPSATDKDIGKNAQFVYRLADVQATIPVLHANQSGTRKNVSLQNDSQCFDLQSNMDSTELFIQLKQPLDREQYDTYYLLITAADMGSTMTHTGTLYVTVHVIDSNDRSPVFGRSQFVFHVSEHATPGTVIGQLFATDDDSGENGRITFDQQTEAGEHTARHGPAVNRFRVEPNSGQIRVHSPLDREQSKSVHFRVIARDHGQPVRMTTANVVIILHDVNDNNPIIRIWGQTEVSDPFGLLSNVSILNYSLLSSPGLSHAVGLSVSEALQPNSVIAFMDVYDPDFQENGDVSCTVQHASFDLQLITDYTKLLTTTRNLDRQSYGSDPTTSNQILMGTKAYQIVHTGYLDRESTPGLHVPIVCRDNGSQIVRSTTTLLYIQVSDINDNVPIFNLPVVYEPAVWSNKQQYEQWFLQTLPHSNDSTGMNESPMRMEIVLPESCFPNRTIVHFSAQDPDDSLNGLLEYELFMDSSTQNLGSDVRKETVNLLKIHTKTGHVSVQLPVWYASSSSSMWYHYTCLRRLTNSSWVVEPNPFTIDKITGVITNVRIIDRELDASQYRITVVAHDRGSPPKTSSLDVIVNILDQNDHAPRFRLPIQPCHLLGATNVERLSTTPSAFRTIMVSQTNQTLVQNLTHAFPELYSSYLATSSNPTSTMDDALQPIAEFSAFDPDDGVNGQVKYKLVSGCVQDRYPNTQPEVERTFSIDHSSGCLYLLRKIRFDEIGKKYTLRIVAQDGGAMDTSLSSFLDLSVAIRGLPDLYVELSVNVTTQIGPCSAQVDRNLSTMERKPVGNELSPTIRVLMSVTTVIGALLIVIIVILFIKQPAWFFGRRRSRTQDENNKMDMFQCHEVHNHIATGSQVSASNQPSATYFPELLQTEGGVSLLKADSDPTCTEYPVAVFTCFPTQSRQSSMIIRMESPGKGRHGDQEDTDDRFPQLITHHQHPPHHHHHHHNHNHNHNQHSNHYHSQCAILHSSCSPRDKINFVEENLAPHKDQTPCMKCQIEHTDRVVDDNDEGKDDEEAQEDDCESKII</sequence>
<keyword evidence="5 10" id="KW-1133">Transmembrane helix</keyword>
<dbReference type="WBParaSite" id="ECPE_0000243801-mRNA-1">
    <property type="protein sequence ID" value="ECPE_0000243801-mRNA-1"/>
    <property type="gene ID" value="ECPE_0000243801"/>
</dbReference>
<organism evidence="14">
    <name type="scientific">Echinostoma caproni</name>
    <dbReference type="NCBI Taxonomy" id="27848"/>
    <lineage>
        <taxon>Eukaryota</taxon>
        <taxon>Metazoa</taxon>
        <taxon>Spiralia</taxon>
        <taxon>Lophotrochozoa</taxon>
        <taxon>Platyhelminthes</taxon>
        <taxon>Trematoda</taxon>
        <taxon>Digenea</taxon>
        <taxon>Plagiorchiida</taxon>
        <taxon>Echinostomata</taxon>
        <taxon>Echinostomatoidea</taxon>
        <taxon>Echinostomatidae</taxon>
        <taxon>Echinostoma</taxon>
    </lineage>
</organism>
<dbReference type="GO" id="GO:0005886">
    <property type="term" value="C:plasma membrane"/>
    <property type="evidence" value="ECO:0007669"/>
    <property type="project" value="InterPro"/>
</dbReference>
<evidence type="ECO:0000256" key="3">
    <source>
        <dbReference type="ARBA" id="ARBA00022737"/>
    </source>
</evidence>
<dbReference type="CDD" id="cd11304">
    <property type="entry name" value="Cadherin_repeat"/>
    <property type="match status" value="5"/>
</dbReference>
<dbReference type="EMBL" id="UZAN01039614">
    <property type="protein sequence ID" value="VDP66485.1"/>
    <property type="molecule type" value="Genomic_DNA"/>
</dbReference>
<keyword evidence="13" id="KW-1185">Reference proteome</keyword>
<reference evidence="12 13" key="2">
    <citation type="submission" date="2018-11" db="EMBL/GenBank/DDBJ databases">
        <authorList>
            <consortium name="Pathogen Informatics"/>
        </authorList>
    </citation>
    <scope>NUCLEOTIDE SEQUENCE [LARGE SCALE GENOMIC DNA]</scope>
    <source>
        <strain evidence="12 13">Egypt</strain>
    </source>
</reference>
<dbReference type="Gene3D" id="2.60.40.60">
    <property type="entry name" value="Cadherins"/>
    <property type="match status" value="5"/>
</dbReference>
<evidence type="ECO:0000313" key="14">
    <source>
        <dbReference type="WBParaSite" id="ECPE_0000243801-mRNA-1"/>
    </source>
</evidence>
<dbReference type="AlphaFoldDB" id="A0A183A653"/>
<dbReference type="PANTHER" id="PTHR24028">
    <property type="entry name" value="CADHERIN-87A"/>
    <property type="match status" value="1"/>
</dbReference>
<dbReference type="InterPro" id="IPR050174">
    <property type="entry name" value="Protocadherin/Cadherin-CA"/>
</dbReference>
<feature type="region of interest" description="Disordered" evidence="9">
    <location>
        <begin position="1226"/>
        <end position="1249"/>
    </location>
</feature>
<protein>
    <submittedName>
        <fullName evidence="14">Cadherin domain-containing protein</fullName>
    </submittedName>
</protein>
<dbReference type="GO" id="GO:0007156">
    <property type="term" value="P:homophilic cell adhesion via plasma membrane adhesion molecules"/>
    <property type="evidence" value="ECO:0007669"/>
    <property type="project" value="InterPro"/>
</dbReference>
<feature type="domain" description="Cadherin" evidence="11">
    <location>
        <begin position="476"/>
        <end position="610"/>
    </location>
</feature>
<evidence type="ECO:0000256" key="8">
    <source>
        <dbReference type="PROSITE-ProRule" id="PRU00043"/>
    </source>
</evidence>
<evidence type="ECO:0000259" key="11">
    <source>
        <dbReference type="PROSITE" id="PS50268"/>
    </source>
</evidence>
<keyword evidence="3" id="KW-0677">Repeat</keyword>
<evidence type="ECO:0000313" key="13">
    <source>
        <dbReference type="Proteomes" id="UP000272942"/>
    </source>
</evidence>
<dbReference type="InterPro" id="IPR015919">
    <property type="entry name" value="Cadherin-like_sf"/>
</dbReference>
<keyword evidence="2 10" id="KW-0812">Transmembrane</keyword>
<dbReference type="PROSITE" id="PS50268">
    <property type="entry name" value="CADHERIN_2"/>
    <property type="match status" value="5"/>
</dbReference>
<feature type="region of interest" description="Disordered" evidence="9">
    <location>
        <begin position="1154"/>
        <end position="1182"/>
    </location>
</feature>
<dbReference type="Proteomes" id="UP000272942">
    <property type="component" value="Unassembled WGS sequence"/>
</dbReference>
<keyword evidence="6 10" id="KW-0472">Membrane</keyword>
<evidence type="ECO:0000256" key="6">
    <source>
        <dbReference type="ARBA" id="ARBA00023136"/>
    </source>
</evidence>
<dbReference type="PANTHER" id="PTHR24028:SF146">
    <property type="entry name" value="CADHERIN 96CB, ISOFORM D-RELATED"/>
    <property type="match status" value="1"/>
</dbReference>
<dbReference type="FunFam" id="2.60.40.60:FF:000020">
    <property type="entry name" value="Dachsous cadherin-related 1b"/>
    <property type="match status" value="1"/>
</dbReference>
<proteinExistence type="predicted"/>
<reference evidence="14" key="1">
    <citation type="submission" date="2016-06" db="UniProtKB">
        <authorList>
            <consortium name="WormBaseParasite"/>
        </authorList>
    </citation>
    <scope>IDENTIFICATION</scope>
</reference>
<keyword evidence="4 8" id="KW-0106">Calcium</keyword>
<dbReference type="OrthoDB" id="6284287at2759"/>
<feature type="domain" description="Cadherin" evidence="11">
    <location>
        <begin position="855"/>
        <end position="992"/>
    </location>
</feature>
<feature type="domain" description="Cadherin" evidence="11">
    <location>
        <begin position="201"/>
        <end position="331"/>
    </location>
</feature>
<evidence type="ECO:0000256" key="5">
    <source>
        <dbReference type="ARBA" id="ARBA00022989"/>
    </source>
</evidence>
<dbReference type="SMART" id="SM00112">
    <property type="entry name" value="CA"/>
    <property type="match status" value="5"/>
</dbReference>
<comment type="subcellular location">
    <subcellularLocation>
        <location evidence="1">Membrane</location>
        <topology evidence="1">Single-pass membrane protein</topology>
    </subcellularLocation>
</comment>
<dbReference type="InterPro" id="IPR002126">
    <property type="entry name" value="Cadherin-like_dom"/>
</dbReference>
<feature type="domain" description="Cadherin" evidence="11">
    <location>
        <begin position="647"/>
        <end position="810"/>
    </location>
</feature>